<dbReference type="Gene3D" id="3.40.1180.10">
    <property type="entry name" value="Decaprenyl diphosphate synthase-like"/>
    <property type="match status" value="1"/>
</dbReference>
<accession>A0AA35WN44</accession>
<name>A0AA35WN44_GEOBA</name>
<comment type="similarity">
    <text evidence="4">Belongs to the UPP synthase family.</text>
</comment>
<dbReference type="GO" id="GO:1904423">
    <property type="term" value="C:dehydrodolichyl diphosphate synthase complex"/>
    <property type="evidence" value="ECO:0007669"/>
    <property type="project" value="InterPro"/>
</dbReference>
<proteinExistence type="inferred from homology"/>
<protein>
    <recommendedName>
        <fullName evidence="5">ditrans,polycis-polyprenyl diphosphate synthase [(2E,6E)-farnesyldiphosphate specific]</fullName>
        <ecNumber evidence="5">2.5.1.87</ecNumber>
    </recommendedName>
</protein>
<comment type="pathway">
    <text evidence="3">Protein modification; protein glycosylation.</text>
</comment>
<keyword evidence="11" id="KW-0472">Membrane</keyword>
<keyword evidence="6" id="KW-0808">Transferase</keyword>
<reference evidence="13" key="1">
    <citation type="submission" date="2023-03" db="EMBL/GenBank/DDBJ databases">
        <authorList>
            <person name="Steffen K."/>
            <person name="Cardenas P."/>
        </authorList>
    </citation>
    <scope>NUCLEOTIDE SEQUENCE</scope>
</reference>
<keyword evidence="7" id="KW-0812">Transmembrane</keyword>
<evidence type="ECO:0000256" key="3">
    <source>
        <dbReference type="ARBA" id="ARBA00004922"/>
    </source>
</evidence>
<evidence type="ECO:0000313" key="14">
    <source>
        <dbReference type="Proteomes" id="UP001174909"/>
    </source>
</evidence>
<dbReference type="InterPro" id="IPR036424">
    <property type="entry name" value="UPP_synth-like_sf"/>
</dbReference>
<dbReference type="AlphaFoldDB" id="A0AA35WN44"/>
<evidence type="ECO:0000256" key="4">
    <source>
        <dbReference type="ARBA" id="ARBA00005432"/>
    </source>
</evidence>
<evidence type="ECO:0000256" key="8">
    <source>
        <dbReference type="ARBA" id="ARBA00022824"/>
    </source>
</evidence>
<dbReference type="InterPro" id="IPR038887">
    <property type="entry name" value="Nus1/NgBR"/>
</dbReference>
<comment type="subcellular location">
    <subcellularLocation>
        <location evidence="2">Endoplasmic reticulum membrane</location>
    </subcellularLocation>
</comment>
<evidence type="ECO:0000256" key="7">
    <source>
        <dbReference type="ARBA" id="ARBA00022692"/>
    </source>
</evidence>
<dbReference type="SUPFAM" id="SSF64005">
    <property type="entry name" value="Undecaprenyl diphosphate synthase"/>
    <property type="match status" value="1"/>
</dbReference>
<evidence type="ECO:0000256" key="11">
    <source>
        <dbReference type="ARBA" id="ARBA00023136"/>
    </source>
</evidence>
<dbReference type="GO" id="GO:0045547">
    <property type="term" value="F:ditrans,polycis-polyprenyl diphosphate synthase [(2E,6E)-farnesyl diphosphate specific] activity"/>
    <property type="evidence" value="ECO:0007669"/>
    <property type="project" value="UniProtKB-EC"/>
</dbReference>
<dbReference type="EC" id="2.5.1.87" evidence="5"/>
<dbReference type="Proteomes" id="UP001174909">
    <property type="component" value="Unassembled WGS sequence"/>
</dbReference>
<keyword evidence="9" id="KW-0460">Magnesium</keyword>
<evidence type="ECO:0000256" key="10">
    <source>
        <dbReference type="ARBA" id="ARBA00022989"/>
    </source>
</evidence>
<keyword evidence="8" id="KW-0256">Endoplasmic reticulum</keyword>
<evidence type="ECO:0000313" key="13">
    <source>
        <dbReference type="EMBL" id="CAI8022991.1"/>
    </source>
</evidence>
<dbReference type="PANTHER" id="PTHR21528:SF0">
    <property type="entry name" value="DEHYDRODOLICHYL DIPHOSPHATE SYNTHASE COMPLEX SUBUNIT NUS1"/>
    <property type="match status" value="1"/>
</dbReference>
<comment type="cofactor">
    <cofactor evidence="1">
        <name>Mg(2+)</name>
        <dbReference type="ChEBI" id="CHEBI:18420"/>
    </cofactor>
</comment>
<gene>
    <name evidence="13" type="ORF">GBAR_LOCUS13466</name>
</gene>
<evidence type="ECO:0000256" key="2">
    <source>
        <dbReference type="ARBA" id="ARBA00004586"/>
    </source>
</evidence>
<sequence length="129" mass="14441">MVFSECEPFVLMSSDNYQESPPSNGVHRVLVLGPSDGREALTGVARRLSEQVQQHRLAATDVDINLLNDRLIEPSLAVVAGSPPSLLGYLPWHTRLTEVLFISSHHKITYQQFHSLLQRYAGTTQRFGK</sequence>
<evidence type="ECO:0000256" key="12">
    <source>
        <dbReference type="ARBA" id="ARBA00047353"/>
    </source>
</evidence>
<comment type="catalytic activity">
    <reaction evidence="12">
        <text>n isopentenyl diphosphate + (2E,6E)-farnesyl diphosphate = a di-trans,poly-cis-polyprenyl diphosphate + n diphosphate</text>
        <dbReference type="Rhea" id="RHEA:53008"/>
        <dbReference type="Rhea" id="RHEA-COMP:19494"/>
        <dbReference type="ChEBI" id="CHEBI:33019"/>
        <dbReference type="ChEBI" id="CHEBI:128769"/>
        <dbReference type="ChEBI" id="CHEBI:136960"/>
        <dbReference type="ChEBI" id="CHEBI:175763"/>
        <dbReference type="EC" id="2.5.1.87"/>
    </reaction>
</comment>
<evidence type="ECO:0000256" key="5">
    <source>
        <dbReference type="ARBA" id="ARBA00012596"/>
    </source>
</evidence>
<evidence type="ECO:0000256" key="1">
    <source>
        <dbReference type="ARBA" id="ARBA00001946"/>
    </source>
</evidence>
<organism evidence="13 14">
    <name type="scientific">Geodia barretti</name>
    <name type="common">Barrett's horny sponge</name>
    <dbReference type="NCBI Taxonomy" id="519541"/>
    <lineage>
        <taxon>Eukaryota</taxon>
        <taxon>Metazoa</taxon>
        <taxon>Porifera</taxon>
        <taxon>Demospongiae</taxon>
        <taxon>Heteroscleromorpha</taxon>
        <taxon>Tetractinellida</taxon>
        <taxon>Astrophorina</taxon>
        <taxon>Geodiidae</taxon>
        <taxon>Geodia</taxon>
    </lineage>
</organism>
<dbReference type="PANTHER" id="PTHR21528">
    <property type="entry name" value="DEHYDRODOLICHYL DIPHOSPHATE SYNTHASE COMPLEX SUBUNIT NUS1"/>
    <property type="match status" value="1"/>
</dbReference>
<keyword evidence="10" id="KW-1133">Transmembrane helix</keyword>
<dbReference type="EMBL" id="CASHTH010001987">
    <property type="protein sequence ID" value="CAI8022991.1"/>
    <property type="molecule type" value="Genomic_DNA"/>
</dbReference>
<keyword evidence="14" id="KW-1185">Reference proteome</keyword>
<evidence type="ECO:0000256" key="6">
    <source>
        <dbReference type="ARBA" id="ARBA00022679"/>
    </source>
</evidence>
<dbReference type="GO" id="GO:0005789">
    <property type="term" value="C:endoplasmic reticulum membrane"/>
    <property type="evidence" value="ECO:0007669"/>
    <property type="project" value="UniProtKB-SubCell"/>
</dbReference>
<evidence type="ECO:0000256" key="9">
    <source>
        <dbReference type="ARBA" id="ARBA00022842"/>
    </source>
</evidence>
<comment type="caution">
    <text evidence="13">The sequence shown here is derived from an EMBL/GenBank/DDBJ whole genome shotgun (WGS) entry which is preliminary data.</text>
</comment>